<accession>A0A8D0MPX0</accession>
<dbReference type="AlphaFoldDB" id="A0A8D0MPX0"/>
<proteinExistence type="predicted"/>
<sequence length="130" mass="15220">MVARVQPDRKQLPLVLLRLLCLLPTGLPVRSVDFNRGTDNITVRQGDTAILRKCDDDSRFQDEERRQREVTKDIFMFQIWFPSCAVVLLRYSYYFFYFSLHLVNLMNSLNKEASLISLLSLYSKSLSVHN</sequence>
<evidence type="ECO:0000313" key="3">
    <source>
        <dbReference type="Proteomes" id="UP000694726"/>
    </source>
</evidence>
<dbReference type="Ensembl" id="ENSSSCT00015014857.1">
    <property type="protein sequence ID" value="ENSSSCP00015005768.1"/>
    <property type="gene ID" value="ENSSSCG00015011326.1"/>
</dbReference>
<reference evidence="2" key="1">
    <citation type="submission" date="2025-08" db="UniProtKB">
        <authorList>
            <consortium name="Ensembl"/>
        </authorList>
    </citation>
    <scope>IDENTIFICATION</scope>
</reference>
<name>A0A8D0MPX0_PIG</name>
<feature type="chain" id="PRO_5034132453" evidence="1">
    <location>
        <begin position="29"/>
        <end position="130"/>
    </location>
</feature>
<feature type="signal peptide" evidence="1">
    <location>
        <begin position="1"/>
        <end position="28"/>
    </location>
</feature>
<evidence type="ECO:0000256" key="1">
    <source>
        <dbReference type="SAM" id="SignalP"/>
    </source>
</evidence>
<evidence type="ECO:0000313" key="2">
    <source>
        <dbReference type="Ensembl" id="ENSSSCP00015005768.1"/>
    </source>
</evidence>
<keyword evidence="1" id="KW-0732">Signal</keyword>
<dbReference type="Proteomes" id="UP000694726">
    <property type="component" value="Unplaced"/>
</dbReference>
<organism evidence="2 3">
    <name type="scientific">Sus scrofa</name>
    <name type="common">Pig</name>
    <dbReference type="NCBI Taxonomy" id="9823"/>
    <lineage>
        <taxon>Eukaryota</taxon>
        <taxon>Metazoa</taxon>
        <taxon>Chordata</taxon>
        <taxon>Craniata</taxon>
        <taxon>Vertebrata</taxon>
        <taxon>Euteleostomi</taxon>
        <taxon>Mammalia</taxon>
        <taxon>Eutheria</taxon>
        <taxon>Laurasiatheria</taxon>
        <taxon>Artiodactyla</taxon>
        <taxon>Suina</taxon>
        <taxon>Suidae</taxon>
        <taxon>Sus</taxon>
    </lineage>
</organism>
<protein>
    <submittedName>
        <fullName evidence="2">Uncharacterized protein</fullName>
    </submittedName>
</protein>